<comment type="caution">
    <text evidence="1">The sequence shown here is derived from an EMBL/GenBank/DDBJ whole genome shotgun (WGS) entry which is preliminary data.</text>
</comment>
<reference evidence="1" key="1">
    <citation type="submission" date="2018-05" db="EMBL/GenBank/DDBJ databases">
        <title>Draft genome of Mucuna pruriens seed.</title>
        <authorList>
            <person name="Nnadi N.E."/>
            <person name="Vos R."/>
            <person name="Hasami M.H."/>
            <person name="Devisetty U.K."/>
            <person name="Aguiy J.C."/>
        </authorList>
    </citation>
    <scope>NUCLEOTIDE SEQUENCE [LARGE SCALE GENOMIC DNA]</scope>
    <source>
        <strain evidence="1">JCA_2017</strain>
    </source>
</reference>
<organism evidence="1 2">
    <name type="scientific">Mucuna pruriens</name>
    <name type="common">Velvet bean</name>
    <name type="synonym">Dolichos pruriens</name>
    <dbReference type="NCBI Taxonomy" id="157652"/>
    <lineage>
        <taxon>Eukaryota</taxon>
        <taxon>Viridiplantae</taxon>
        <taxon>Streptophyta</taxon>
        <taxon>Embryophyta</taxon>
        <taxon>Tracheophyta</taxon>
        <taxon>Spermatophyta</taxon>
        <taxon>Magnoliopsida</taxon>
        <taxon>eudicotyledons</taxon>
        <taxon>Gunneridae</taxon>
        <taxon>Pentapetalae</taxon>
        <taxon>rosids</taxon>
        <taxon>fabids</taxon>
        <taxon>Fabales</taxon>
        <taxon>Fabaceae</taxon>
        <taxon>Papilionoideae</taxon>
        <taxon>50 kb inversion clade</taxon>
        <taxon>NPAAA clade</taxon>
        <taxon>indigoferoid/millettioid clade</taxon>
        <taxon>Phaseoleae</taxon>
        <taxon>Mucuna</taxon>
    </lineage>
</organism>
<evidence type="ECO:0000313" key="2">
    <source>
        <dbReference type="Proteomes" id="UP000257109"/>
    </source>
</evidence>
<name>A0A371GIA7_MUCPR</name>
<dbReference type="Proteomes" id="UP000257109">
    <property type="component" value="Unassembled WGS sequence"/>
</dbReference>
<dbReference type="AlphaFoldDB" id="A0A371GIA7"/>
<sequence>MAKIPPYKHAIAAYGATIAGLPSEIAYGGWQNNLSRHSIMVDMARMAVEPFNNTGKLTLELSSRGGAPSLLSSRKTISISTVPFGSKMWKALARISLCREYRQFSHTTEGRREGSLRFLYHKEMRKKAFYLGDSSPVSSSPRTPCLNTVSNMPAVWYLSANALSDGKKPICKLIVMDIVKKQWDCKERTKKFRKMMKLKYLMKAV</sequence>
<gene>
    <name evidence="1" type="ORF">CR513_27867</name>
</gene>
<keyword evidence="2" id="KW-1185">Reference proteome</keyword>
<feature type="non-terminal residue" evidence="1">
    <location>
        <position position="1"/>
    </location>
</feature>
<proteinExistence type="predicted"/>
<protein>
    <submittedName>
        <fullName evidence="1">Uncharacterized protein</fullName>
    </submittedName>
</protein>
<evidence type="ECO:0000313" key="1">
    <source>
        <dbReference type="EMBL" id="RDX90297.1"/>
    </source>
</evidence>
<accession>A0A371GIA7</accession>
<dbReference type="EMBL" id="QJKJ01005438">
    <property type="protein sequence ID" value="RDX90297.1"/>
    <property type="molecule type" value="Genomic_DNA"/>
</dbReference>